<reference evidence="1 2" key="1">
    <citation type="submission" date="2017-06" db="EMBL/GenBank/DDBJ databases">
        <title>Cmopartive genomic analysis of Ambrosia Fusariam Clade fungi.</title>
        <authorList>
            <person name="Stajich J.E."/>
            <person name="Carrillo J."/>
            <person name="Kijimoto T."/>
            <person name="Eskalen A."/>
            <person name="O'Donnell K."/>
            <person name="Kasson M."/>
        </authorList>
    </citation>
    <scope>NUCLEOTIDE SEQUENCE [LARGE SCALE GENOMIC DNA]</scope>
    <source>
        <strain evidence="1 2">NRRL 20438</strain>
    </source>
</reference>
<evidence type="ECO:0000313" key="1">
    <source>
        <dbReference type="EMBL" id="RSL86373.1"/>
    </source>
</evidence>
<protein>
    <submittedName>
        <fullName evidence="1">Uncharacterized protein</fullName>
    </submittedName>
</protein>
<name>A0A428S9L1_9HYPO</name>
<dbReference type="Proteomes" id="UP000288429">
    <property type="component" value="Unassembled WGS sequence"/>
</dbReference>
<organism evidence="1 2">
    <name type="scientific">Fusarium ambrosium</name>
    <dbReference type="NCBI Taxonomy" id="131363"/>
    <lineage>
        <taxon>Eukaryota</taxon>
        <taxon>Fungi</taxon>
        <taxon>Dikarya</taxon>
        <taxon>Ascomycota</taxon>
        <taxon>Pezizomycotina</taxon>
        <taxon>Sordariomycetes</taxon>
        <taxon>Hypocreomycetidae</taxon>
        <taxon>Hypocreales</taxon>
        <taxon>Nectriaceae</taxon>
        <taxon>Fusarium</taxon>
        <taxon>Fusarium solani species complex</taxon>
    </lineage>
</organism>
<dbReference type="EMBL" id="NIZV01000533">
    <property type="protein sequence ID" value="RSL86373.1"/>
    <property type="molecule type" value="Genomic_DNA"/>
</dbReference>
<dbReference type="AlphaFoldDB" id="A0A428S9L1"/>
<sequence>MPRLELRRPAHRSVAGSALDGRADSKWAATVLANERWDKCHFGRFLKKKGCLELFIYALQGCYICKSKHKRSFYQLLQHLMQWPCITASCHALKTFSTWDFSPRLP</sequence>
<keyword evidence="2" id="KW-1185">Reference proteome</keyword>
<gene>
    <name evidence="1" type="ORF">CDV31_016412</name>
</gene>
<evidence type="ECO:0000313" key="2">
    <source>
        <dbReference type="Proteomes" id="UP000288429"/>
    </source>
</evidence>
<proteinExistence type="predicted"/>
<accession>A0A428S9L1</accession>
<comment type="caution">
    <text evidence="1">The sequence shown here is derived from an EMBL/GenBank/DDBJ whole genome shotgun (WGS) entry which is preliminary data.</text>
</comment>